<dbReference type="InterPro" id="IPR036291">
    <property type="entry name" value="NAD(P)-bd_dom_sf"/>
</dbReference>
<comment type="caution">
    <text evidence="5">The sequence shown here is derived from an EMBL/GenBank/DDBJ whole genome shotgun (WGS) entry which is preliminary data.</text>
</comment>
<dbReference type="InterPro" id="IPR008927">
    <property type="entry name" value="6-PGluconate_DH-like_C_sf"/>
</dbReference>
<dbReference type="PANTHER" id="PTHR43362">
    <property type="entry name" value="MANNITOL DEHYDROGENASE DSF1-RELATED"/>
    <property type="match status" value="1"/>
</dbReference>
<keyword evidence="6" id="KW-1185">Reference proteome</keyword>
<protein>
    <submittedName>
        <fullName evidence="5">Fructuronate reductase</fullName>
    </submittedName>
</protein>
<sequence length="493" mass="54121">MTEKLRLSAQTLHHLATNVKQPGYDRSQVRIGIVHLGIGAFHRAHQAVYTDSVLASGDNRWGILGVSLRSGDTREAIEPQDGLYTVASRDGGGDSFRVIGSVAKVLVAPENPESVLAAMTNPDVRIVSLTVTEKGYCYSPATASLDESHADIVHDLADPATPRSAIGFIVEALARRRANGTAPFTLLSCDNLPSNGETLKRVVTRFAELRDAGLGRYIGENIAFPSTMVDRIVPATTDADCTVTAQATGLFDAWPIMTEPFTQWVVEDHFPSGRPAWEKFGATFVDNVDAFELMKLRLLNGSHSTLAYLGYLAGHETVSDVMKAEGFSAFIEAMMDEEITPTLPPLPGFDLDAYKAQLRERFRNPALRHRTWQIAMDGSQKLPQRLLNTIRQRLEQKKPFDRLAFGVAGWMRYATGVDENGKLIDVRDPLADQFKQRTTGKTSSDDLVNAYLGLDQIFGKDLPGNLEFRQSVVRALEKLLEDGAARTVAAMTS</sequence>
<name>A0A368YW97_9HYPH</name>
<accession>A0A368YW97</accession>
<dbReference type="SUPFAM" id="SSF51735">
    <property type="entry name" value="NAD(P)-binding Rossmann-fold domains"/>
    <property type="match status" value="1"/>
</dbReference>
<feature type="domain" description="Mannitol dehydrogenase N-terminal" evidence="3">
    <location>
        <begin position="32"/>
        <end position="279"/>
    </location>
</feature>
<dbReference type="Gene3D" id="3.40.50.720">
    <property type="entry name" value="NAD(P)-binding Rossmann-like Domain"/>
    <property type="match status" value="1"/>
</dbReference>
<dbReference type="InterPro" id="IPR013328">
    <property type="entry name" value="6PGD_dom2"/>
</dbReference>
<keyword evidence="2" id="KW-0520">NAD</keyword>
<dbReference type="PROSITE" id="PS00974">
    <property type="entry name" value="MANNITOL_DHGENASE"/>
    <property type="match status" value="1"/>
</dbReference>
<evidence type="ECO:0000313" key="6">
    <source>
        <dbReference type="Proteomes" id="UP000253324"/>
    </source>
</evidence>
<evidence type="ECO:0000259" key="3">
    <source>
        <dbReference type="Pfam" id="PF01232"/>
    </source>
</evidence>
<dbReference type="EMBL" id="QPJM01000004">
    <property type="protein sequence ID" value="RCW84480.1"/>
    <property type="molecule type" value="Genomic_DNA"/>
</dbReference>
<gene>
    <name evidence="5" type="ORF">C7476_104235</name>
</gene>
<organism evidence="5 6">
    <name type="scientific">Phyllobacterium bourgognense</name>
    <dbReference type="NCBI Taxonomy" id="314236"/>
    <lineage>
        <taxon>Bacteria</taxon>
        <taxon>Pseudomonadati</taxon>
        <taxon>Pseudomonadota</taxon>
        <taxon>Alphaproteobacteria</taxon>
        <taxon>Hyphomicrobiales</taxon>
        <taxon>Phyllobacteriaceae</taxon>
        <taxon>Phyllobacterium</taxon>
    </lineage>
</organism>
<dbReference type="GO" id="GO:0016616">
    <property type="term" value="F:oxidoreductase activity, acting on the CH-OH group of donors, NAD or NADP as acceptor"/>
    <property type="evidence" value="ECO:0007669"/>
    <property type="project" value="TreeGrafter"/>
</dbReference>
<dbReference type="Pfam" id="PF01232">
    <property type="entry name" value="Mannitol_dh"/>
    <property type="match status" value="1"/>
</dbReference>
<dbReference type="Pfam" id="PF08125">
    <property type="entry name" value="Mannitol_dh_C"/>
    <property type="match status" value="1"/>
</dbReference>
<dbReference type="Proteomes" id="UP000253324">
    <property type="component" value="Unassembled WGS sequence"/>
</dbReference>
<keyword evidence="1" id="KW-0560">Oxidoreductase</keyword>
<dbReference type="RefSeq" id="WP_114429751.1">
    <property type="nucleotide sequence ID" value="NZ_QPJM01000004.1"/>
</dbReference>
<evidence type="ECO:0000259" key="4">
    <source>
        <dbReference type="Pfam" id="PF08125"/>
    </source>
</evidence>
<dbReference type="OrthoDB" id="271711at2"/>
<reference evidence="5 6" key="1">
    <citation type="submission" date="2018-07" db="EMBL/GenBank/DDBJ databases">
        <title>Genomic Encyclopedia of Type Strains, Phase III (KMG-III): the genomes of soil and plant-associated and newly described type strains.</title>
        <authorList>
            <person name="Whitman W."/>
        </authorList>
    </citation>
    <scope>NUCLEOTIDE SEQUENCE [LARGE SCALE GENOMIC DNA]</scope>
    <source>
        <strain evidence="5 6">31-25a</strain>
    </source>
</reference>
<feature type="domain" description="Mannitol dehydrogenase C-terminal" evidence="4">
    <location>
        <begin position="287"/>
        <end position="479"/>
    </location>
</feature>
<evidence type="ECO:0000313" key="5">
    <source>
        <dbReference type="EMBL" id="RCW84480.1"/>
    </source>
</evidence>
<evidence type="ECO:0000256" key="2">
    <source>
        <dbReference type="ARBA" id="ARBA00023027"/>
    </source>
</evidence>
<dbReference type="AlphaFoldDB" id="A0A368YW97"/>
<dbReference type="InterPro" id="IPR013131">
    <property type="entry name" value="Mannitol_DH_N"/>
</dbReference>
<dbReference type="InterPro" id="IPR013118">
    <property type="entry name" value="Mannitol_DH_C"/>
</dbReference>
<dbReference type="PRINTS" id="PR00084">
    <property type="entry name" value="MTLDHDRGNASE"/>
</dbReference>
<dbReference type="InterPro" id="IPR050988">
    <property type="entry name" value="Mannitol_DH/Oxidoreductase"/>
</dbReference>
<dbReference type="Gene3D" id="1.10.1040.10">
    <property type="entry name" value="N-(1-d-carboxylethyl)-l-norvaline Dehydrogenase, domain 2"/>
    <property type="match status" value="1"/>
</dbReference>
<dbReference type="SUPFAM" id="SSF48179">
    <property type="entry name" value="6-phosphogluconate dehydrogenase C-terminal domain-like"/>
    <property type="match status" value="1"/>
</dbReference>
<dbReference type="InterPro" id="IPR000669">
    <property type="entry name" value="Mannitol_DH"/>
</dbReference>
<evidence type="ECO:0000256" key="1">
    <source>
        <dbReference type="ARBA" id="ARBA00023002"/>
    </source>
</evidence>
<dbReference type="GO" id="GO:0019594">
    <property type="term" value="P:mannitol metabolic process"/>
    <property type="evidence" value="ECO:0007669"/>
    <property type="project" value="InterPro"/>
</dbReference>
<proteinExistence type="predicted"/>
<dbReference type="InterPro" id="IPR023027">
    <property type="entry name" value="Mannitol_DH_CS"/>
</dbReference>
<dbReference type="PANTHER" id="PTHR43362:SF1">
    <property type="entry name" value="MANNITOL DEHYDROGENASE 2-RELATED"/>
    <property type="match status" value="1"/>
</dbReference>